<dbReference type="Gene3D" id="3.40.190.290">
    <property type="match status" value="1"/>
</dbReference>
<evidence type="ECO:0000256" key="1">
    <source>
        <dbReference type="ARBA" id="ARBA00009437"/>
    </source>
</evidence>
<feature type="domain" description="HTH lysR-type" evidence="5">
    <location>
        <begin position="1"/>
        <end position="61"/>
    </location>
</feature>
<accession>A0ABM7EL83</accession>
<organism evidence="6 7">
    <name type="scientific">Pseudomonas putida NBRC 14164</name>
    <dbReference type="NCBI Taxonomy" id="1211579"/>
    <lineage>
        <taxon>Bacteria</taxon>
        <taxon>Pseudomonadati</taxon>
        <taxon>Pseudomonadota</taxon>
        <taxon>Gammaproteobacteria</taxon>
        <taxon>Pseudomonadales</taxon>
        <taxon>Pseudomonadaceae</taxon>
        <taxon>Pseudomonas</taxon>
    </lineage>
</organism>
<dbReference type="PANTHER" id="PTHR30537:SF1">
    <property type="entry name" value="HTH-TYPE TRANSCRIPTIONAL REGULATOR PGRR"/>
    <property type="match status" value="1"/>
</dbReference>
<dbReference type="CDD" id="cd08474">
    <property type="entry name" value="PBP2_CrgA_like_5"/>
    <property type="match status" value="1"/>
</dbReference>
<keyword evidence="3" id="KW-0238">DNA-binding</keyword>
<dbReference type="PANTHER" id="PTHR30537">
    <property type="entry name" value="HTH-TYPE TRANSCRIPTIONAL REGULATOR"/>
    <property type="match status" value="1"/>
</dbReference>
<proteinExistence type="inferred from homology"/>
<dbReference type="Pfam" id="PF00126">
    <property type="entry name" value="HTH_1"/>
    <property type="match status" value="1"/>
</dbReference>
<protein>
    <submittedName>
        <fullName evidence="6">LysR family transcriptional regulator YcjZ</fullName>
    </submittedName>
</protein>
<dbReference type="Proteomes" id="UP000016702">
    <property type="component" value="Chromosome"/>
</dbReference>
<dbReference type="InterPro" id="IPR036388">
    <property type="entry name" value="WH-like_DNA-bd_sf"/>
</dbReference>
<dbReference type="SUPFAM" id="SSF53850">
    <property type="entry name" value="Periplasmic binding protein-like II"/>
    <property type="match status" value="1"/>
</dbReference>
<evidence type="ECO:0000256" key="4">
    <source>
        <dbReference type="ARBA" id="ARBA00023163"/>
    </source>
</evidence>
<comment type="similarity">
    <text evidence="1">Belongs to the LysR transcriptional regulatory family.</text>
</comment>
<evidence type="ECO:0000256" key="2">
    <source>
        <dbReference type="ARBA" id="ARBA00023015"/>
    </source>
</evidence>
<name>A0ABM7EL83_PSEPU</name>
<keyword evidence="2" id="KW-0805">Transcription regulation</keyword>
<dbReference type="GeneID" id="45526251"/>
<dbReference type="InterPro" id="IPR058163">
    <property type="entry name" value="LysR-type_TF_proteobact-type"/>
</dbReference>
<dbReference type="PROSITE" id="PS50931">
    <property type="entry name" value="HTH_LYSR"/>
    <property type="match status" value="1"/>
</dbReference>
<dbReference type="SUPFAM" id="SSF46785">
    <property type="entry name" value="Winged helix' DNA-binding domain"/>
    <property type="match status" value="1"/>
</dbReference>
<dbReference type="InterPro" id="IPR000847">
    <property type="entry name" value="LysR_HTH_N"/>
</dbReference>
<evidence type="ECO:0000256" key="3">
    <source>
        <dbReference type="ARBA" id="ARBA00023125"/>
    </source>
</evidence>
<keyword evidence="4" id="KW-0804">Transcription</keyword>
<evidence type="ECO:0000313" key="7">
    <source>
        <dbReference type="Proteomes" id="UP000016702"/>
    </source>
</evidence>
<keyword evidence="7" id="KW-1185">Reference proteome</keyword>
<reference evidence="6 7" key="1">
    <citation type="journal article" date="2014" name="Genome Announc.">
        <title>The Complete Genome Sequence of Pseudomonas putida NBRC 14164T Confirms High Intraspecies Variation.</title>
        <authorList>
            <person name="Ohji S."/>
            <person name="Yamazoe A."/>
            <person name="Hosoyama A."/>
            <person name="Tsuchikane K."/>
            <person name="Ezaki T."/>
            <person name="Fujita N."/>
        </authorList>
    </citation>
    <scope>NUCLEOTIDE SEQUENCE [LARGE SCALE GENOMIC DNA]</scope>
    <source>
        <strain evidence="6 7">NBRC 14164</strain>
    </source>
</reference>
<dbReference type="Gene3D" id="1.10.10.10">
    <property type="entry name" value="Winged helix-like DNA-binding domain superfamily/Winged helix DNA-binding domain"/>
    <property type="match status" value="1"/>
</dbReference>
<evidence type="ECO:0000313" key="6">
    <source>
        <dbReference type="EMBL" id="BAN56621.1"/>
    </source>
</evidence>
<dbReference type="EMBL" id="AP013070">
    <property type="protein sequence ID" value="BAN56621.1"/>
    <property type="molecule type" value="Genomic_DNA"/>
</dbReference>
<gene>
    <name evidence="6" type="primary">ycjZ</name>
    <name evidence="6" type="ORF">PP4_47680</name>
</gene>
<dbReference type="PRINTS" id="PR00039">
    <property type="entry name" value="HTHLYSR"/>
</dbReference>
<dbReference type="RefSeq" id="WP_016501707.1">
    <property type="nucleotide sequence ID" value="NC_021505.1"/>
</dbReference>
<dbReference type="InterPro" id="IPR005119">
    <property type="entry name" value="LysR_subst-bd"/>
</dbReference>
<dbReference type="InterPro" id="IPR036390">
    <property type="entry name" value="WH_DNA-bd_sf"/>
</dbReference>
<dbReference type="Pfam" id="PF03466">
    <property type="entry name" value="LysR_substrate"/>
    <property type="match status" value="1"/>
</dbReference>
<evidence type="ECO:0000259" key="5">
    <source>
        <dbReference type="PROSITE" id="PS50931"/>
    </source>
</evidence>
<sequence>MKSGNLSDLVVFVTVARESNFTRAAARLGVSPSAVSQTVRGLEERLGVRLLTRTTRSVTRTEAGEKLLQDIAPLLDQIDGHLNGLTEFGQHPSGTVRITADEFAARHVLWPKLQPVIESYPDVTIELMTDYGLTDIVAERFDAGVRLGGIIDADMVAVPIGPPMRMVTVASPAYLKQYGVPRRPEELMAHRCINLRLPTHGGLYPWEFTNDGSEFRVRVQGPLVMNSSLQILDACLAGVGLAQVTDVHAQEHIGSGALQEVLADWSEFFPGYHLYYTTRRQQTAGFRVVLEALRSEEGLA</sequence>